<dbReference type="PANTHER" id="PTHR12598">
    <property type="entry name" value="COPPER HOMEOSTASIS PROTEIN CUTC"/>
    <property type="match status" value="1"/>
</dbReference>
<dbReference type="Pfam" id="PF03932">
    <property type="entry name" value="CutC"/>
    <property type="match status" value="1"/>
</dbReference>
<evidence type="ECO:0000256" key="2">
    <source>
        <dbReference type="HAMAP-Rule" id="MF_00795"/>
    </source>
</evidence>
<comment type="similarity">
    <text evidence="1 2">Belongs to the CutC family.</text>
</comment>
<dbReference type="HAMAP" id="MF_00795">
    <property type="entry name" value="CutC"/>
    <property type="match status" value="1"/>
</dbReference>
<dbReference type="PANTHER" id="PTHR12598:SF0">
    <property type="entry name" value="COPPER HOMEOSTASIS PROTEIN CUTC HOMOLOG"/>
    <property type="match status" value="1"/>
</dbReference>
<dbReference type="Gene3D" id="3.20.20.380">
    <property type="entry name" value="Copper homeostasis (CutC) domain"/>
    <property type="match status" value="1"/>
</dbReference>
<evidence type="ECO:0000256" key="1">
    <source>
        <dbReference type="ARBA" id="ARBA00007768"/>
    </source>
</evidence>
<sequence length="242" mass="26021">MLETIAFNIESCTIAQAAGADRIELCANPGEGGTTPSAGFIKQARRLLSIDLFPIIRPRGGDFLYTADELAVMKSDILLCKNAGCDGVVLGVLQADGHINQSICSALVALAYPMSVTFHRAFDRVADPSTALEAIIDCGFERILTSGGRPTAMEGIDALTWLVTQANNRIIIMPGSGVRANNIAQIKTITGATEFHSSARKMFVSNMQYQNTLMNEQLLTTGIDAHEITQMQQLLKNDTASL</sequence>
<comment type="caution">
    <text evidence="3">The sequence shown here is derived from an EMBL/GenBank/DDBJ whole genome shotgun (WGS) entry which is preliminary data.</text>
</comment>
<proteinExistence type="inferred from homology"/>
<reference evidence="4" key="1">
    <citation type="journal article" date="2019" name="Int. J. Syst. Evol. Microbiol.">
        <title>The Global Catalogue of Microorganisms (GCM) 10K type strain sequencing project: providing services to taxonomists for standard genome sequencing and annotation.</title>
        <authorList>
            <consortium name="The Broad Institute Genomics Platform"/>
            <consortium name="The Broad Institute Genome Sequencing Center for Infectious Disease"/>
            <person name="Wu L."/>
            <person name="Ma J."/>
        </authorList>
    </citation>
    <scope>NUCLEOTIDE SEQUENCE [LARGE SCALE GENOMIC DNA]</scope>
    <source>
        <strain evidence="4">CECT 8289</strain>
    </source>
</reference>
<evidence type="ECO:0000313" key="3">
    <source>
        <dbReference type="EMBL" id="MFC4261393.1"/>
    </source>
</evidence>
<dbReference type="RefSeq" id="WP_379705653.1">
    <property type="nucleotide sequence ID" value="NZ_JBHSCZ010000001.1"/>
</dbReference>
<comment type="caution">
    <text evidence="2">Once thought to be involved in copper homeostasis, experiments in E.coli have shown this is not the case.</text>
</comment>
<name>A0ABV8QNL6_9BACT</name>
<comment type="subcellular location">
    <subcellularLocation>
        <location evidence="2">Cytoplasm</location>
    </subcellularLocation>
</comment>
<gene>
    <name evidence="2" type="primary">cutC</name>
    <name evidence="3" type="ORF">ACFOWM_00760</name>
</gene>
<dbReference type="Proteomes" id="UP001595907">
    <property type="component" value="Unassembled WGS sequence"/>
</dbReference>
<dbReference type="SUPFAM" id="SSF110395">
    <property type="entry name" value="CutC-like"/>
    <property type="match status" value="1"/>
</dbReference>
<dbReference type="EMBL" id="JBHSCZ010000001">
    <property type="protein sequence ID" value="MFC4261393.1"/>
    <property type="molecule type" value="Genomic_DNA"/>
</dbReference>
<keyword evidence="4" id="KW-1185">Reference proteome</keyword>
<accession>A0ABV8QNL6</accession>
<dbReference type="InterPro" id="IPR036822">
    <property type="entry name" value="CutC-like_dom_sf"/>
</dbReference>
<keyword evidence="2" id="KW-0963">Cytoplasm</keyword>
<protein>
    <recommendedName>
        <fullName evidence="2">PF03932 family protein CutC</fullName>
    </recommendedName>
</protein>
<organism evidence="3 4">
    <name type="scientific">Ferruginibacter yonginensis</name>
    <dbReference type="NCBI Taxonomy" id="1310416"/>
    <lineage>
        <taxon>Bacteria</taxon>
        <taxon>Pseudomonadati</taxon>
        <taxon>Bacteroidota</taxon>
        <taxon>Chitinophagia</taxon>
        <taxon>Chitinophagales</taxon>
        <taxon>Chitinophagaceae</taxon>
        <taxon>Ferruginibacter</taxon>
    </lineage>
</organism>
<dbReference type="InterPro" id="IPR005627">
    <property type="entry name" value="CutC-like"/>
</dbReference>
<evidence type="ECO:0000313" key="4">
    <source>
        <dbReference type="Proteomes" id="UP001595907"/>
    </source>
</evidence>